<name>A0AAV5VP43_9BILA</name>
<dbReference type="AlphaFoldDB" id="A0AAV5VP43"/>
<feature type="non-terminal residue" evidence="1">
    <location>
        <position position="67"/>
    </location>
</feature>
<keyword evidence="3" id="KW-1185">Reference proteome</keyword>
<sequence length="67" mass="7623">RTAPGKAIKEMKFCFTAGGSWMSINSEIIMDWSERFRALTLAKHAQIRKLIIEASSITDQENVFHLP</sequence>
<evidence type="ECO:0000313" key="3">
    <source>
        <dbReference type="Proteomes" id="UP001432322"/>
    </source>
</evidence>
<proteinExistence type="predicted"/>
<comment type="caution">
    <text evidence="1">The sequence shown here is derived from an EMBL/GenBank/DDBJ whole genome shotgun (WGS) entry which is preliminary data.</text>
</comment>
<evidence type="ECO:0000313" key="1">
    <source>
        <dbReference type="EMBL" id="GMT20447.1"/>
    </source>
</evidence>
<protein>
    <submittedName>
        <fullName evidence="1">Uncharacterized protein</fullName>
    </submittedName>
</protein>
<feature type="non-terminal residue" evidence="1">
    <location>
        <position position="1"/>
    </location>
</feature>
<organism evidence="1 3">
    <name type="scientific">Pristionchus fissidentatus</name>
    <dbReference type="NCBI Taxonomy" id="1538716"/>
    <lineage>
        <taxon>Eukaryota</taxon>
        <taxon>Metazoa</taxon>
        <taxon>Ecdysozoa</taxon>
        <taxon>Nematoda</taxon>
        <taxon>Chromadorea</taxon>
        <taxon>Rhabditida</taxon>
        <taxon>Rhabditina</taxon>
        <taxon>Diplogasteromorpha</taxon>
        <taxon>Diplogasteroidea</taxon>
        <taxon>Neodiplogasteridae</taxon>
        <taxon>Pristionchus</taxon>
    </lineage>
</organism>
<dbReference type="EMBL" id="BTSY01000025">
    <property type="protein sequence ID" value="GMT37042.1"/>
    <property type="molecule type" value="Genomic_DNA"/>
</dbReference>
<dbReference type="Proteomes" id="UP001432322">
    <property type="component" value="Unassembled WGS sequence"/>
</dbReference>
<reference evidence="1" key="1">
    <citation type="submission" date="2023-10" db="EMBL/GenBank/DDBJ databases">
        <title>Genome assembly of Pristionchus species.</title>
        <authorList>
            <person name="Yoshida K."/>
            <person name="Sommer R.J."/>
        </authorList>
    </citation>
    <scope>NUCLEOTIDE SEQUENCE</scope>
    <source>
        <strain evidence="1">RS5133</strain>
    </source>
</reference>
<evidence type="ECO:0000313" key="2">
    <source>
        <dbReference type="EMBL" id="GMT37042.1"/>
    </source>
</evidence>
<accession>A0AAV5VP43</accession>
<gene>
    <name evidence="1" type="ORF">PFISCL1PPCAC_11744</name>
    <name evidence="2" type="ORF">PFISCL1PPCAC_28339</name>
</gene>
<dbReference type="EMBL" id="BTSY01000003">
    <property type="protein sequence ID" value="GMT20447.1"/>
    <property type="molecule type" value="Genomic_DNA"/>
</dbReference>